<protein>
    <recommendedName>
        <fullName evidence="3">Antitoxin</fullName>
    </recommendedName>
</protein>
<dbReference type="Pfam" id="PF19891">
    <property type="entry name" value="DUF6364"/>
    <property type="match status" value="1"/>
</dbReference>
<dbReference type="Proteomes" id="UP000176228">
    <property type="component" value="Unassembled WGS sequence"/>
</dbReference>
<organism evidence="1 2">
    <name type="scientific">Candidatus Gottesmanbacteria bacterium RIFCSPLOWO2_01_FULL_42_22</name>
    <dbReference type="NCBI Taxonomy" id="1798391"/>
    <lineage>
        <taxon>Bacteria</taxon>
        <taxon>Candidatus Gottesmaniibacteriota</taxon>
    </lineage>
</organism>
<comment type="caution">
    <text evidence="1">The sequence shown here is derived from an EMBL/GenBank/DDBJ whole genome shotgun (WGS) entry which is preliminary data.</text>
</comment>
<evidence type="ECO:0000313" key="2">
    <source>
        <dbReference type="Proteomes" id="UP000176228"/>
    </source>
</evidence>
<sequence length="80" mass="9065">MDTKLTLSINANIIEKAKKAIQSGNQSLSGLVEDYFRVLIKTKDQKKPFSPIVKELSGLAKKVKKSEEETIYDYLLGKYK</sequence>
<proteinExistence type="predicted"/>
<accession>A0A1F6BGW5</accession>
<reference evidence="1 2" key="1">
    <citation type="journal article" date="2016" name="Nat. Commun.">
        <title>Thousands of microbial genomes shed light on interconnected biogeochemical processes in an aquifer system.</title>
        <authorList>
            <person name="Anantharaman K."/>
            <person name="Brown C.T."/>
            <person name="Hug L.A."/>
            <person name="Sharon I."/>
            <person name="Castelle C.J."/>
            <person name="Probst A.J."/>
            <person name="Thomas B.C."/>
            <person name="Singh A."/>
            <person name="Wilkins M.J."/>
            <person name="Karaoz U."/>
            <person name="Brodie E.L."/>
            <person name="Williams K.H."/>
            <person name="Hubbard S.S."/>
            <person name="Banfield J.F."/>
        </authorList>
    </citation>
    <scope>NUCLEOTIDE SEQUENCE [LARGE SCALE GENOMIC DNA]</scope>
</reference>
<dbReference type="InterPro" id="IPR045944">
    <property type="entry name" value="DUF6364"/>
</dbReference>
<evidence type="ECO:0008006" key="3">
    <source>
        <dbReference type="Google" id="ProtNLM"/>
    </source>
</evidence>
<name>A0A1F6BGW5_9BACT</name>
<gene>
    <name evidence="1" type="ORF">A2968_05695</name>
</gene>
<evidence type="ECO:0000313" key="1">
    <source>
        <dbReference type="EMBL" id="OGG36176.1"/>
    </source>
</evidence>
<dbReference type="AlphaFoldDB" id="A0A1F6BGW5"/>
<dbReference type="EMBL" id="MFJU01000022">
    <property type="protein sequence ID" value="OGG36176.1"/>
    <property type="molecule type" value="Genomic_DNA"/>
</dbReference>